<sequence>WGSKFFRYLISLNPKKTLLEKIEAIKFPVNLAGEVEALKEQVLALPWDQWLGSGNERADSGNESSDGDEEESHNDNGRLNSNKERLDTDKEVSDGEEELHSDNERSDSD</sequence>
<evidence type="ECO:0000313" key="2">
    <source>
        <dbReference type="EMBL" id="KAL0056597.1"/>
    </source>
</evidence>
<feature type="compositionally biased region" description="Basic and acidic residues" evidence="1">
    <location>
        <begin position="73"/>
        <end position="109"/>
    </location>
</feature>
<name>A0ABR2Z507_9AGAR</name>
<accession>A0ABR2Z507</accession>
<evidence type="ECO:0000313" key="3">
    <source>
        <dbReference type="Proteomes" id="UP001437256"/>
    </source>
</evidence>
<feature type="region of interest" description="Disordered" evidence="1">
    <location>
        <begin position="49"/>
        <end position="109"/>
    </location>
</feature>
<gene>
    <name evidence="2" type="ORF">AAF712_016798</name>
</gene>
<proteinExistence type="predicted"/>
<keyword evidence="3" id="KW-1185">Reference proteome</keyword>
<feature type="non-terminal residue" evidence="2">
    <location>
        <position position="1"/>
    </location>
</feature>
<protein>
    <submittedName>
        <fullName evidence="2">Uncharacterized protein</fullName>
    </submittedName>
</protein>
<dbReference type="EMBL" id="JBBXMP010001239">
    <property type="protein sequence ID" value="KAL0056597.1"/>
    <property type="molecule type" value="Genomic_DNA"/>
</dbReference>
<organism evidence="2 3">
    <name type="scientific">Marasmius tenuissimus</name>
    <dbReference type="NCBI Taxonomy" id="585030"/>
    <lineage>
        <taxon>Eukaryota</taxon>
        <taxon>Fungi</taxon>
        <taxon>Dikarya</taxon>
        <taxon>Basidiomycota</taxon>
        <taxon>Agaricomycotina</taxon>
        <taxon>Agaricomycetes</taxon>
        <taxon>Agaricomycetidae</taxon>
        <taxon>Agaricales</taxon>
        <taxon>Marasmiineae</taxon>
        <taxon>Marasmiaceae</taxon>
        <taxon>Marasmius</taxon>
    </lineage>
</organism>
<evidence type="ECO:0000256" key="1">
    <source>
        <dbReference type="SAM" id="MobiDB-lite"/>
    </source>
</evidence>
<dbReference type="Proteomes" id="UP001437256">
    <property type="component" value="Unassembled WGS sequence"/>
</dbReference>
<comment type="caution">
    <text evidence="2">The sequence shown here is derived from an EMBL/GenBank/DDBJ whole genome shotgun (WGS) entry which is preliminary data.</text>
</comment>
<reference evidence="2 3" key="1">
    <citation type="submission" date="2024-05" db="EMBL/GenBank/DDBJ databases">
        <title>A draft genome resource for the thread blight pathogen Marasmius tenuissimus strain MS-2.</title>
        <authorList>
            <person name="Yulfo-Soto G.E."/>
            <person name="Baruah I.K."/>
            <person name="Amoako-Attah I."/>
            <person name="Bukari Y."/>
            <person name="Meinhardt L.W."/>
            <person name="Bailey B.A."/>
            <person name="Cohen S.P."/>
        </authorList>
    </citation>
    <scope>NUCLEOTIDE SEQUENCE [LARGE SCALE GENOMIC DNA]</scope>
    <source>
        <strain evidence="2 3">MS-2</strain>
    </source>
</reference>